<evidence type="ECO:0000256" key="2">
    <source>
        <dbReference type="ARBA" id="ARBA00023163"/>
    </source>
</evidence>
<evidence type="ECO:0000313" key="4">
    <source>
        <dbReference type="EMBL" id="OES31289.1"/>
    </source>
</evidence>
<dbReference type="PANTHER" id="PTHR47506">
    <property type="entry name" value="TRANSCRIPTIONAL REGULATORY PROTEIN"/>
    <property type="match status" value="1"/>
</dbReference>
<sequence length="172" mass="19283">MKGVSIREVAKLANAPLGSTYHHFPDGKVQIITEAIEWAGEKAAERLKGCLDKDNRNGLQTFLHQWRERLHRSNFQQGCPIVAAAIEASQDEHEEQIKLAISRIFKRWQSILADHFISHGRTVVLSNSMALTVISCLEGAVILSRGYQTIEPFDAIIDTLSLLFDQGKEDSE</sequence>
<keyword evidence="5" id="KW-1185">Reference proteome</keyword>
<name>A0AB36FXI0_ALTMA</name>
<accession>A0AB36FXI0</accession>
<dbReference type="Gene3D" id="1.10.357.10">
    <property type="entry name" value="Tetracycline Repressor, domain 2"/>
    <property type="match status" value="1"/>
</dbReference>
<dbReference type="PANTHER" id="PTHR47506:SF3">
    <property type="entry name" value="HTH-TYPE TRANSCRIPTIONAL REGULATOR LMRA"/>
    <property type="match status" value="1"/>
</dbReference>
<dbReference type="SUPFAM" id="SSF46689">
    <property type="entry name" value="Homeodomain-like"/>
    <property type="match status" value="1"/>
</dbReference>
<dbReference type="InterPro" id="IPR036271">
    <property type="entry name" value="Tet_transcr_reg_TetR-rel_C_sf"/>
</dbReference>
<keyword evidence="2" id="KW-0804">Transcription</keyword>
<dbReference type="InterPro" id="IPR009057">
    <property type="entry name" value="Homeodomain-like_sf"/>
</dbReference>
<evidence type="ECO:0000259" key="3">
    <source>
        <dbReference type="Pfam" id="PF21993"/>
    </source>
</evidence>
<dbReference type="EMBL" id="MIPY01000014">
    <property type="protein sequence ID" value="OES31289.1"/>
    <property type="molecule type" value="Genomic_DNA"/>
</dbReference>
<gene>
    <name evidence="4" type="ORF">BFV95_2509</name>
</gene>
<organism evidence="4 5">
    <name type="scientific">Alteromonas macleodii</name>
    <name type="common">Pseudoalteromonas macleodii</name>
    <dbReference type="NCBI Taxonomy" id="28108"/>
    <lineage>
        <taxon>Bacteria</taxon>
        <taxon>Pseudomonadati</taxon>
        <taxon>Pseudomonadota</taxon>
        <taxon>Gammaproteobacteria</taxon>
        <taxon>Alteromonadales</taxon>
        <taxon>Alteromonadaceae</taxon>
        <taxon>Alteromonas/Salinimonas group</taxon>
        <taxon>Alteromonas</taxon>
    </lineage>
</organism>
<dbReference type="Proteomes" id="UP000095392">
    <property type="component" value="Unassembled WGS sequence"/>
</dbReference>
<evidence type="ECO:0000256" key="1">
    <source>
        <dbReference type="ARBA" id="ARBA00023015"/>
    </source>
</evidence>
<evidence type="ECO:0000313" key="5">
    <source>
        <dbReference type="Proteomes" id="UP000095392"/>
    </source>
</evidence>
<feature type="domain" description="Transcriptional regulator LmrA/YxaF-like C-terminal" evidence="3">
    <location>
        <begin position="58"/>
        <end position="157"/>
    </location>
</feature>
<protein>
    <submittedName>
        <fullName evidence="4">TetR family transcriptional regulator</fullName>
    </submittedName>
</protein>
<dbReference type="Pfam" id="PF21993">
    <property type="entry name" value="TetR_C_13_2"/>
    <property type="match status" value="1"/>
</dbReference>
<reference evidence="4 5" key="1">
    <citation type="submission" date="2016-09" db="EMBL/GenBank/DDBJ databases">
        <title>Draft Genome Sequence of four Alteromonas macleodii strains isolated from copper coupons and grown long-term at elevated copper levels.</title>
        <authorList>
            <person name="Cusick K."/>
            <person name="Dale J."/>
            <person name="Little B."/>
            <person name="Biffinger J."/>
        </authorList>
    </citation>
    <scope>NUCLEOTIDE SEQUENCE [LARGE SCALE GENOMIC DNA]</scope>
    <source>
        <strain evidence="4 5">KCP01</strain>
    </source>
</reference>
<dbReference type="AlphaFoldDB" id="A0AB36FXI0"/>
<proteinExistence type="predicted"/>
<comment type="caution">
    <text evidence="4">The sequence shown here is derived from an EMBL/GenBank/DDBJ whole genome shotgun (WGS) entry which is preliminary data.</text>
</comment>
<keyword evidence="1" id="KW-0805">Transcription regulation</keyword>
<dbReference type="SUPFAM" id="SSF48498">
    <property type="entry name" value="Tetracyclin repressor-like, C-terminal domain"/>
    <property type="match status" value="1"/>
</dbReference>
<dbReference type="InterPro" id="IPR054156">
    <property type="entry name" value="YxaF_TetR_C"/>
</dbReference>